<evidence type="ECO:0000256" key="16">
    <source>
        <dbReference type="SAM" id="SignalP"/>
    </source>
</evidence>
<keyword evidence="3" id="KW-0964">Secreted</keyword>
<evidence type="ECO:0000256" key="15">
    <source>
        <dbReference type="ARBA" id="ARBA00047174"/>
    </source>
</evidence>
<accession>A0AA39XYW8</accession>
<evidence type="ECO:0000256" key="13">
    <source>
        <dbReference type="ARBA" id="ARBA00044502"/>
    </source>
</evidence>
<dbReference type="PANTHER" id="PTHR33353:SF9">
    <property type="entry name" value="ENDOGLUCANASE II"/>
    <property type="match status" value="1"/>
</dbReference>
<dbReference type="AlphaFoldDB" id="A0AA39XYW8"/>
<keyword evidence="6" id="KW-0136">Cellulose degradation</keyword>
<dbReference type="InterPro" id="IPR005103">
    <property type="entry name" value="AA9_LPMO"/>
</dbReference>
<comment type="similarity">
    <text evidence="13">Belongs to the polysaccharide monooxygenase AA9 family.</text>
</comment>
<evidence type="ECO:0000313" key="18">
    <source>
        <dbReference type="EMBL" id="KAK0641862.1"/>
    </source>
</evidence>
<name>A0AA39XYW8_9PEZI</name>
<evidence type="ECO:0000256" key="1">
    <source>
        <dbReference type="ARBA" id="ARBA00001973"/>
    </source>
</evidence>
<comment type="caution">
    <text evidence="18">The sequence shown here is derived from an EMBL/GenBank/DDBJ whole genome shotgun (WGS) entry which is preliminary data.</text>
</comment>
<dbReference type="GO" id="GO:0046872">
    <property type="term" value="F:metal ion binding"/>
    <property type="evidence" value="ECO:0007669"/>
    <property type="project" value="UniProtKB-KW"/>
</dbReference>
<evidence type="ECO:0000256" key="3">
    <source>
        <dbReference type="ARBA" id="ARBA00022525"/>
    </source>
</evidence>
<dbReference type="EC" id="1.14.99.56" evidence="15"/>
<dbReference type="Pfam" id="PF03443">
    <property type="entry name" value="AA9"/>
    <property type="match status" value="1"/>
</dbReference>
<evidence type="ECO:0000256" key="9">
    <source>
        <dbReference type="ARBA" id="ARBA00023033"/>
    </source>
</evidence>
<dbReference type="GO" id="GO:0005576">
    <property type="term" value="C:extracellular region"/>
    <property type="evidence" value="ECO:0007669"/>
    <property type="project" value="UniProtKB-SubCell"/>
</dbReference>
<feature type="signal peptide" evidence="16">
    <location>
        <begin position="1"/>
        <end position="16"/>
    </location>
</feature>
<proteinExistence type="inferred from homology"/>
<keyword evidence="11" id="KW-0119">Carbohydrate metabolism</keyword>
<dbReference type="GO" id="GO:0030245">
    <property type="term" value="P:cellulose catabolic process"/>
    <property type="evidence" value="ECO:0007669"/>
    <property type="project" value="UniProtKB-KW"/>
</dbReference>
<organism evidence="18 19">
    <name type="scientific">Cercophora newfieldiana</name>
    <dbReference type="NCBI Taxonomy" id="92897"/>
    <lineage>
        <taxon>Eukaryota</taxon>
        <taxon>Fungi</taxon>
        <taxon>Dikarya</taxon>
        <taxon>Ascomycota</taxon>
        <taxon>Pezizomycotina</taxon>
        <taxon>Sordariomycetes</taxon>
        <taxon>Sordariomycetidae</taxon>
        <taxon>Sordariales</taxon>
        <taxon>Lasiosphaeriaceae</taxon>
        <taxon>Cercophora</taxon>
    </lineage>
</organism>
<keyword evidence="7" id="KW-0560">Oxidoreductase</keyword>
<evidence type="ECO:0000256" key="11">
    <source>
        <dbReference type="ARBA" id="ARBA00023277"/>
    </source>
</evidence>
<dbReference type="InterPro" id="IPR049892">
    <property type="entry name" value="AA9"/>
</dbReference>
<dbReference type="Gene3D" id="2.70.50.70">
    <property type="match status" value="1"/>
</dbReference>
<evidence type="ECO:0000256" key="5">
    <source>
        <dbReference type="ARBA" id="ARBA00022729"/>
    </source>
</evidence>
<comment type="catalytic activity">
    <reaction evidence="14">
        <text>[(1-&gt;4)-beta-D-glucosyl]n+m + reduced acceptor + O2 = 4-dehydro-beta-D-glucosyl-[(1-&gt;4)-beta-D-glucosyl]n-1 + [(1-&gt;4)-beta-D-glucosyl]m + acceptor + H2O.</text>
        <dbReference type="EC" id="1.14.99.56"/>
    </reaction>
</comment>
<evidence type="ECO:0000256" key="2">
    <source>
        <dbReference type="ARBA" id="ARBA00004613"/>
    </source>
</evidence>
<evidence type="ECO:0000256" key="10">
    <source>
        <dbReference type="ARBA" id="ARBA00023157"/>
    </source>
</evidence>
<sequence length="242" mass="25656">MKYLHHLLLAASAANAHSLFQQLWVGTEDKGTSCARVPRSNSPVTNLNGADMRCNAGPAKASATCEINAGEPLIVEMHPQPNGERKCGKDSAIGGNHFGPVIVYMSKVANAATADGSSDWFKVAEDGLDPAITTTDAWGTEKMNKNCGKKTVIIPKSTPSGEYLVRAEVIALHTQPAQLYMTCYQVKVTNGGNGTPGPLVKFPGAYKSSDPGIAINIHKAAPGYSYDRPESYIVPGPKVWSG</sequence>
<evidence type="ECO:0000256" key="6">
    <source>
        <dbReference type="ARBA" id="ARBA00023001"/>
    </source>
</evidence>
<feature type="domain" description="Auxiliary Activity family 9 catalytic" evidence="17">
    <location>
        <begin position="17"/>
        <end position="221"/>
    </location>
</feature>
<dbReference type="EMBL" id="JAULSV010000006">
    <property type="protein sequence ID" value="KAK0641862.1"/>
    <property type="molecule type" value="Genomic_DNA"/>
</dbReference>
<keyword evidence="10" id="KW-1015">Disulfide bond</keyword>
<dbReference type="GO" id="GO:0004497">
    <property type="term" value="F:monooxygenase activity"/>
    <property type="evidence" value="ECO:0007669"/>
    <property type="project" value="UniProtKB-KW"/>
</dbReference>
<keyword evidence="5 16" id="KW-0732">Signal</keyword>
<protein>
    <recommendedName>
        <fullName evidence="15">lytic cellulose monooxygenase (C4-dehydrogenating)</fullName>
        <ecNumber evidence="15">1.14.99.56</ecNumber>
    </recommendedName>
</protein>
<dbReference type="PANTHER" id="PTHR33353">
    <property type="entry name" value="PUTATIVE (AFU_ORTHOLOGUE AFUA_1G12560)-RELATED"/>
    <property type="match status" value="1"/>
</dbReference>
<keyword evidence="9" id="KW-0503">Monooxygenase</keyword>
<dbReference type="CDD" id="cd21175">
    <property type="entry name" value="LPMO_AA9"/>
    <property type="match status" value="1"/>
</dbReference>
<evidence type="ECO:0000256" key="14">
    <source>
        <dbReference type="ARBA" id="ARBA00045077"/>
    </source>
</evidence>
<gene>
    <name evidence="18" type="ORF">B0T16DRAFT_431510</name>
</gene>
<dbReference type="Proteomes" id="UP001174936">
    <property type="component" value="Unassembled WGS sequence"/>
</dbReference>
<keyword evidence="12" id="KW-0624">Polysaccharide degradation</keyword>
<evidence type="ECO:0000259" key="17">
    <source>
        <dbReference type="Pfam" id="PF03443"/>
    </source>
</evidence>
<feature type="chain" id="PRO_5041286452" description="lytic cellulose monooxygenase (C4-dehydrogenating)" evidence="16">
    <location>
        <begin position="17"/>
        <end position="242"/>
    </location>
</feature>
<comment type="cofactor">
    <cofactor evidence="1">
        <name>Cu(2+)</name>
        <dbReference type="ChEBI" id="CHEBI:29036"/>
    </cofactor>
</comment>
<keyword evidence="19" id="KW-1185">Reference proteome</keyword>
<reference evidence="18" key="1">
    <citation type="submission" date="2023-06" db="EMBL/GenBank/DDBJ databases">
        <title>Genome-scale phylogeny and comparative genomics of the fungal order Sordariales.</title>
        <authorList>
            <consortium name="Lawrence Berkeley National Laboratory"/>
            <person name="Hensen N."/>
            <person name="Bonometti L."/>
            <person name="Westerberg I."/>
            <person name="Brannstrom I.O."/>
            <person name="Guillou S."/>
            <person name="Cros-Aarteil S."/>
            <person name="Calhoun S."/>
            <person name="Haridas S."/>
            <person name="Kuo A."/>
            <person name="Mondo S."/>
            <person name="Pangilinan J."/>
            <person name="Riley R."/>
            <person name="Labutti K."/>
            <person name="Andreopoulos B."/>
            <person name="Lipzen A."/>
            <person name="Chen C."/>
            <person name="Yanf M."/>
            <person name="Daum C."/>
            <person name="Ng V."/>
            <person name="Clum A."/>
            <person name="Steindorff A."/>
            <person name="Ohm R."/>
            <person name="Martin F."/>
            <person name="Silar P."/>
            <person name="Natvig D."/>
            <person name="Lalanne C."/>
            <person name="Gautier V."/>
            <person name="Ament-Velasquez S.L."/>
            <person name="Kruys A."/>
            <person name="Hutchinson M.I."/>
            <person name="Powell A.J."/>
            <person name="Barry K."/>
            <person name="Miller A.N."/>
            <person name="Grigoriev I.V."/>
            <person name="Debuchy R."/>
            <person name="Gladieux P."/>
            <person name="Thoren M.H."/>
            <person name="Johannesson H."/>
        </authorList>
    </citation>
    <scope>NUCLEOTIDE SEQUENCE</scope>
    <source>
        <strain evidence="18">SMH2532-1</strain>
    </source>
</reference>
<evidence type="ECO:0000256" key="7">
    <source>
        <dbReference type="ARBA" id="ARBA00023002"/>
    </source>
</evidence>
<evidence type="ECO:0000313" key="19">
    <source>
        <dbReference type="Proteomes" id="UP001174936"/>
    </source>
</evidence>
<comment type="subcellular location">
    <subcellularLocation>
        <location evidence="2">Secreted</location>
    </subcellularLocation>
</comment>
<keyword evidence="8" id="KW-0186">Copper</keyword>
<evidence type="ECO:0000256" key="8">
    <source>
        <dbReference type="ARBA" id="ARBA00023008"/>
    </source>
</evidence>
<evidence type="ECO:0000256" key="12">
    <source>
        <dbReference type="ARBA" id="ARBA00023326"/>
    </source>
</evidence>
<evidence type="ECO:0000256" key="4">
    <source>
        <dbReference type="ARBA" id="ARBA00022723"/>
    </source>
</evidence>
<keyword evidence="4" id="KW-0479">Metal-binding</keyword>